<keyword evidence="3 6" id="KW-0812">Transmembrane</keyword>
<dbReference type="PANTHER" id="PTHR30086">
    <property type="entry name" value="ARGININE EXPORTER PROTEIN ARGO"/>
    <property type="match status" value="1"/>
</dbReference>
<dbReference type="AlphaFoldDB" id="A0A0A0DD49"/>
<evidence type="ECO:0000313" key="7">
    <source>
        <dbReference type="EMBL" id="KGM35813.1"/>
    </source>
</evidence>
<dbReference type="InterPro" id="IPR001123">
    <property type="entry name" value="LeuE-type"/>
</dbReference>
<feature type="transmembrane region" description="Helical" evidence="6">
    <location>
        <begin position="109"/>
        <end position="132"/>
    </location>
</feature>
<evidence type="ECO:0000256" key="5">
    <source>
        <dbReference type="ARBA" id="ARBA00023136"/>
    </source>
</evidence>
<gene>
    <name evidence="7" type="ORF">P409_02175</name>
</gene>
<feature type="transmembrane region" description="Helical" evidence="6">
    <location>
        <begin position="6"/>
        <end position="28"/>
    </location>
</feature>
<evidence type="ECO:0000256" key="2">
    <source>
        <dbReference type="ARBA" id="ARBA00022475"/>
    </source>
</evidence>
<organism evidence="7 8">
    <name type="scientific">Inquilinus limosus MP06</name>
    <dbReference type="NCBI Taxonomy" id="1398085"/>
    <lineage>
        <taxon>Bacteria</taxon>
        <taxon>Pseudomonadati</taxon>
        <taxon>Pseudomonadota</taxon>
        <taxon>Alphaproteobacteria</taxon>
        <taxon>Rhodospirillales</taxon>
        <taxon>Rhodospirillaceae</taxon>
        <taxon>Inquilinus</taxon>
    </lineage>
</organism>
<feature type="transmembrane region" description="Helical" evidence="6">
    <location>
        <begin position="40"/>
        <end position="65"/>
    </location>
</feature>
<reference evidence="7 8" key="1">
    <citation type="submission" date="2014-01" db="EMBL/GenBank/DDBJ databases">
        <title>Genome sequence determination for a cystic fibrosis isolate, Inquilinus limosus.</title>
        <authorList>
            <person name="Pino M."/>
            <person name="Di Conza J."/>
            <person name="Gutkind G."/>
        </authorList>
    </citation>
    <scope>NUCLEOTIDE SEQUENCE [LARGE SCALE GENOMIC DNA]</scope>
    <source>
        <strain evidence="7 8">MP06</strain>
    </source>
</reference>
<dbReference type="GO" id="GO:0015171">
    <property type="term" value="F:amino acid transmembrane transporter activity"/>
    <property type="evidence" value="ECO:0007669"/>
    <property type="project" value="TreeGrafter"/>
</dbReference>
<comment type="subcellular location">
    <subcellularLocation>
        <location evidence="1">Cell membrane</location>
        <topology evidence="1">Multi-pass membrane protein</topology>
    </subcellularLocation>
</comment>
<dbReference type="OrthoDB" id="9804822at2"/>
<evidence type="ECO:0000256" key="4">
    <source>
        <dbReference type="ARBA" id="ARBA00022989"/>
    </source>
</evidence>
<sequence>MDPSTLLIYAVTLGVACAVPGPTTAALVARVLGRGSRGALAFCAGLMAGDLLWLGATALGLAMLAATLQPVFVVIKYAGAAYLLYLAWKLWTAPPAAPAETQPVRGEGLRLFLTGISVCLGNPKTTLFYLALLPTIIDLQRLSWIGFGELAATLVVVYGAVLAAYVILALRARRMFRSPRALKAINRGTGAVMAGAAVAVATR</sequence>
<evidence type="ECO:0000256" key="1">
    <source>
        <dbReference type="ARBA" id="ARBA00004651"/>
    </source>
</evidence>
<proteinExistence type="predicted"/>
<dbReference type="Proteomes" id="UP000029995">
    <property type="component" value="Unassembled WGS sequence"/>
</dbReference>
<dbReference type="RefSeq" id="WP_034831339.1">
    <property type="nucleotide sequence ID" value="NZ_JANX01000010.1"/>
</dbReference>
<evidence type="ECO:0000256" key="3">
    <source>
        <dbReference type="ARBA" id="ARBA00022692"/>
    </source>
</evidence>
<dbReference type="GO" id="GO:0005886">
    <property type="term" value="C:plasma membrane"/>
    <property type="evidence" value="ECO:0007669"/>
    <property type="project" value="UniProtKB-SubCell"/>
</dbReference>
<evidence type="ECO:0000256" key="6">
    <source>
        <dbReference type="SAM" id="Phobius"/>
    </source>
</evidence>
<accession>A0A0A0DD49</accession>
<dbReference type="Pfam" id="PF01810">
    <property type="entry name" value="LysE"/>
    <property type="match status" value="1"/>
</dbReference>
<feature type="transmembrane region" description="Helical" evidence="6">
    <location>
        <begin position="144"/>
        <end position="170"/>
    </location>
</feature>
<keyword evidence="4 6" id="KW-1133">Transmembrane helix</keyword>
<keyword evidence="5 6" id="KW-0472">Membrane</keyword>
<dbReference type="PANTHER" id="PTHR30086:SF20">
    <property type="entry name" value="ARGININE EXPORTER PROTEIN ARGO-RELATED"/>
    <property type="match status" value="1"/>
</dbReference>
<name>A0A0A0DD49_9PROT</name>
<feature type="transmembrane region" description="Helical" evidence="6">
    <location>
        <begin position="71"/>
        <end position="88"/>
    </location>
</feature>
<keyword evidence="2" id="KW-1003">Cell membrane</keyword>
<protein>
    <submittedName>
        <fullName evidence="7">Lysine transporter LysE</fullName>
    </submittedName>
</protein>
<comment type="caution">
    <text evidence="7">The sequence shown here is derived from an EMBL/GenBank/DDBJ whole genome shotgun (WGS) entry which is preliminary data.</text>
</comment>
<evidence type="ECO:0000313" key="8">
    <source>
        <dbReference type="Proteomes" id="UP000029995"/>
    </source>
</evidence>
<dbReference type="EMBL" id="JANX01000010">
    <property type="protein sequence ID" value="KGM35813.1"/>
    <property type="molecule type" value="Genomic_DNA"/>
</dbReference>